<accession>A0A5P8W7Y9</accession>
<sequence length="38" mass="4612">MSEFTDELQYILNWLESSNLDLFDCYNPGLTRQDNRNR</sequence>
<evidence type="ECO:0000313" key="1">
    <source>
        <dbReference type="EMBL" id="QFS48907.1"/>
    </source>
</evidence>
<dbReference type="EMBL" id="CP045226">
    <property type="protein sequence ID" value="QFS48907.1"/>
    <property type="molecule type" value="Genomic_DNA"/>
</dbReference>
<dbReference type="AlphaFoldDB" id="A0A5P8W7Y9"/>
<evidence type="ECO:0000313" key="2">
    <source>
        <dbReference type="Proteomes" id="UP000326678"/>
    </source>
</evidence>
<reference evidence="1 2" key="1">
    <citation type="submission" date="2019-10" db="EMBL/GenBank/DDBJ databases">
        <title>Genomic and transcriptomic insights into the perfect genentic adaptation of a filamentous nitrogen-fixing cyanobacterium to rice fields.</title>
        <authorList>
            <person name="Chen Z."/>
        </authorList>
    </citation>
    <scope>NUCLEOTIDE SEQUENCE [LARGE SCALE GENOMIC DNA]</scope>
    <source>
        <strain evidence="1">CCNUC1</strain>
    </source>
</reference>
<dbReference type="Proteomes" id="UP000326678">
    <property type="component" value="Chromosome Gxm1"/>
</dbReference>
<name>A0A5P8W7Y9_9NOSO</name>
<proteinExistence type="predicted"/>
<protein>
    <submittedName>
        <fullName evidence="1">Uncharacterized protein</fullName>
    </submittedName>
</protein>
<keyword evidence="2" id="KW-1185">Reference proteome</keyword>
<gene>
    <name evidence="1" type="ORF">GXM_06401</name>
</gene>
<organism evidence="1 2">
    <name type="scientific">Nostoc sphaeroides CCNUC1</name>
    <dbReference type="NCBI Taxonomy" id="2653204"/>
    <lineage>
        <taxon>Bacteria</taxon>
        <taxon>Bacillati</taxon>
        <taxon>Cyanobacteriota</taxon>
        <taxon>Cyanophyceae</taxon>
        <taxon>Nostocales</taxon>
        <taxon>Nostocaceae</taxon>
        <taxon>Nostoc</taxon>
    </lineage>
</organism>
<dbReference type="KEGG" id="nsh:GXM_06401"/>